<sequence length="61" mass="6356">MQPRLIGGGIFQLSAASRQCRSSGSQLPAPITQLGLQGASRCTIPIAILDRIAVAVLELPN</sequence>
<proteinExistence type="predicted"/>
<keyword evidence="2" id="KW-1185">Reference proteome</keyword>
<dbReference type="Proteomes" id="UP000000304">
    <property type="component" value="Chromosome 3R"/>
</dbReference>
<protein>
    <submittedName>
        <fullName evidence="1">GD18501</fullName>
    </submittedName>
</protein>
<evidence type="ECO:0000313" key="2">
    <source>
        <dbReference type="Proteomes" id="UP000000304"/>
    </source>
</evidence>
<name>B4QZ96_DROSI</name>
<dbReference type="HOGENOM" id="CLU_2925092_0_0_1"/>
<evidence type="ECO:0000313" key="1">
    <source>
        <dbReference type="EMBL" id="EDX13832.1"/>
    </source>
</evidence>
<reference evidence="1 2" key="1">
    <citation type="journal article" date="2007" name="Nature">
        <title>Evolution of genes and genomes on the Drosophila phylogeny.</title>
        <authorList>
            <consortium name="Drosophila 12 Genomes Consortium"/>
            <person name="Clark A.G."/>
            <person name="Eisen M.B."/>
            <person name="Smith D.R."/>
            <person name="Bergman C.M."/>
            <person name="Oliver B."/>
            <person name="Markow T.A."/>
            <person name="Kaufman T.C."/>
            <person name="Kellis M."/>
            <person name="Gelbart W."/>
            <person name="Iyer V.N."/>
            <person name="Pollard D.A."/>
            <person name="Sackton T.B."/>
            <person name="Larracuente A.M."/>
            <person name="Singh N.D."/>
            <person name="Abad J.P."/>
            <person name="Abt D.N."/>
            <person name="Adryan B."/>
            <person name="Aguade M."/>
            <person name="Akashi H."/>
            <person name="Anderson W.W."/>
            <person name="Aquadro C.F."/>
            <person name="Ardell D.H."/>
            <person name="Arguello R."/>
            <person name="Artieri C.G."/>
            <person name="Barbash D.A."/>
            <person name="Barker D."/>
            <person name="Barsanti P."/>
            <person name="Batterham P."/>
            <person name="Batzoglou S."/>
            <person name="Begun D."/>
            <person name="Bhutkar A."/>
            <person name="Blanco E."/>
            <person name="Bosak S.A."/>
            <person name="Bradley R.K."/>
            <person name="Brand A.D."/>
            <person name="Brent M.R."/>
            <person name="Brooks A.N."/>
            <person name="Brown R.H."/>
            <person name="Butlin R.K."/>
            <person name="Caggese C."/>
            <person name="Calvi B.R."/>
            <person name="Bernardo de Carvalho A."/>
            <person name="Caspi A."/>
            <person name="Castrezana S."/>
            <person name="Celniker S.E."/>
            <person name="Chang J.L."/>
            <person name="Chapple C."/>
            <person name="Chatterji S."/>
            <person name="Chinwalla A."/>
            <person name="Civetta A."/>
            <person name="Clifton S.W."/>
            <person name="Comeron J.M."/>
            <person name="Costello J.C."/>
            <person name="Coyne J.A."/>
            <person name="Daub J."/>
            <person name="David R.G."/>
            <person name="Delcher A.L."/>
            <person name="Delehaunty K."/>
            <person name="Do C.B."/>
            <person name="Ebling H."/>
            <person name="Edwards K."/>
            <person name="Eickbush T."/>
            <person name="Evans J.D."/>
            <person name="Filipski A."/>
            <person name="Findeiss S."/>
            <person name="Freyhult E."/>
            <person name="Fulton L."/>
            <person name="Fulton R."/>
            <person name="Garcia A.C."/>
            <person name="Gardiner A."/>
            <person name="Garfield D.A."/>
            <person name="Garvin B.E."/>
            <person name="Gibson G."/>
            <person name="Gilbert D."/>
            <person name="Gnerre S."/>
            <person name="Godfrey J."/>
            <person name="Good R."/>
            <person name="Gotea V."/>
            <person name="Gravely B."/>
            <person name="Greenberg A.J."/>
            <person name="Griffiths-Jones S."/>
            <person name="Gross S."/>
            <person name="Guigo R."/>
            <person name="Gustafson E.A."/>
            <person name="Haerty W."/>
            <person name="Hahn M.W."/>
            <person name="Halligan D.L."/>
            <person name="Halpern A.L."/>
            <person name="Halter G.M."/>
            <person name="Han M.V."/>
            <person name="Heger A."/>
            <person name="Hillier L."/>
            <person name="Hinrichs A.S."/>
            <person name="Holmes I."/>
            <person name="Hoskins R.A."/>
            <person name="Hubisz M.J."/>
            <person name="Hultmark D."/>
            <person name="Huntley M.A."/>
            <person name="Jaffe D.B."/>
            <person name="Jagadeeshan S."/>
            <person name="Jeck W.R."/>
            <person name="Johnson J."/>
            <person name="Jones C.D."/>
            <person name="Jordan W.C."/>
            <person name="Karpen G.H."/>
            <person name="Kataoka E."/>
            <person name="Keightley P.D."/>
            <person name="Kheradpour P."/>
            <person name="Kirkness E.F."/>
            <person name="Koerich L.B."/>
            <person name="Kristiansen K."/>
            <person name="Kudrna D."/>
            <person name="Kulathinal R.J."/>
            <person name="Kumar S."/>
            <person name="Kwok R."/>
            <person name="Lander E."/>
            <person name="Langley C.H."/>
            <person name="Lapoint R."/>
            <person name="Lazzaro B.P."/>
            <person name="Lee S.J."/>
            <person name="Levesque L."/>
            <person name="Li R."/>
            <person name="Lin C.F."/>
            <person name="Lin M.F."/>
            <person name="Lindblad-Toh K."/>
            <person name="Llopart A."/>
            <person name="Long M."/>
            <person name="Low L."/>
            <person name="Lozovsky E."/>
            <person name="Lu J."/>
            <person name="Luo M."/>
            <person name="Machado C.A."/>
            <person name="Makalowski W."/>
            <person name="Marzo M."/>
            <person name="Matsuda M."/>
            <person name="Matzkin L."/>
            <person name="McAllister B."/>
            <person name="McBride C.S."/>
            <person name="McKernan B."/>
            <person name="McKernan K."/>
            <person name="Mendez-Lago M."/>
            <person name="Minx P."/>
            <person name="Mollenhauer M.U."/>
            <person name="Montooth K."/>
            <person name="Mount S.M."/>
            <person name="Mu X."/>
            <person name="Myers E."/>
            <person name="Negre B."/>
            <person name="Newfeld S."/>
            <person name="Nielsen R."/>
            <person name="Noor M.A."/>
            <person name="O'Grady P."/>
            <person name="Pachter L."/>
            <person name="Papaceit M."/>
            <person name="Parisi M.J."/>
            <person name="Parisi M."/>
            <person name="Parts L."/>
            <person name="Pedersen J.S."/>
            <person name="Pesole G."/>
            <person name="Phillippy A.M."/>
            <person name="Ponting C.P."/>
            <person name="Pop M."/>
            <person name="Porcelli D."/>
            <person name="Powell J.R."/>
            <person name="Prohaska S."/>
            <person name="Pruitt K."/>
            <person name="Puig M."/>
            <person name="Quesneville H."/>
            <person name="Ram K.R."/>
            <person name="Rand D."/>
            <person name="Rasmussen M.D."/>
            <person name="Reed L.K."/>
            <person name="Reenan R."/>
            <person name="Reily A."/>
            <person name="Remington K.A."/>
            <person name="Rieger T.T."/>
            <person name="Ritchie M.G."/>
            <person name="Robin C."/>
            <person name="Rogers Y.H."/>
            <person name="Rohde C."/>
            <person name="Rozas J."/>
            <person name="Rubenfield M.J."/>
            <person name="Ruiz A."/>
            <person name="Russo S."/>
            <person name="Salzberg S.L."/>
            <person name="Sanchez-Gracia A."/>
            <person name="Saranga D.J."/>
            <person name="Sato H."/>
            <person name="Schaeffer S.W."/>
            <person name="Schatz M.C."/>
            <person name="Schlenke T."/>
            <person name="Schwartz R."/>
            <person name="Segarra C."/>
            <person name="Singh R.S."/>
            <person name="Sirot L."/>
            <person name="Sirota M."/>
            <person name="Sisneros N.B."/>
            <person name="Smith C.D."/>
            <person name="Smith T.F."/>
            <person name="Spieth J."/>
            <person name="Stage D.E."/>
            <person name="Stark A."/>
            <person name="Stephan W."/>
            <person name="Strausberg R.L."/>
            <person name="Strempel S."/>
            <person name="Sturgill D."/>
            <person name="Sutton G."/>
            <person name="Sutton G.G."/>
            <person name="Tao W."/>
            <person name="Teichmann S."/>
            <person name="Tobari Y.N."/>
            <person name="Tomimura Y."/>
            <person name="Tsolas J.M."/>
            <person name="Valente V.L."/>
            <person name="Venter E."/>
            <person name="Venter J.C."/>
            <person name="Vicario S."/>
            <person name="Vieira F.G."/>
            <person name="Vilella A.J."/>
            <person name="Villasante A."/>
            <person name="Walenz B."/>
            <person name="Wang J."/>
            <person name="Wasserman M."/>
            <person name="Watts T."/>
            <person name="Wilson D."/>
            <person name="Wilson R.K."/>
            <person name="Wing R.A."/>
            <person name="Wolfner M.F."/>
            <person name="Wong A."/>
            <person name="Wong G.K."/>
            <person name="Wu C.I."/>
            <person name="Wu G."/>
            <person name="Yamamoto D."/>
            <person name="Yang H.P."/>
            <person name="Yang S.P."/>
            <person name="Yorke J.A."/>
            <person name="Yoshida K."/>
            <person name="Zdobnov E."/>
            <person name="Zhang P."/>
            <person name="Zhang Y."/>
            <person name="Zimin A.V."/>
            <person name="Baldwin J."/>
            <person name="Abdouelleil A."/>
            <person name="Abdulkadir J."/>
            <person name="Abebe A."/>
            <person name="Abera B."/>
            <person name="Abreu J."/>
            <person name="Acer S.C."/>
            <person name="Aftuck L."/>
            <person name="Alexander A."/>
            <person name="An P."/>
            <person name="Anderson E."/>
            <person name="Anderson S."/>
            <person name="Arachi H."/>
            <person name="Azer M."/>
            <person name="Bachantsang P."/>
            <person name="Barry A."/>
            <person name="Bayul T."/>
            <person name="Berlin A."/>
            <person name="Bessette D."/>
            <person name="Bloom T."/>
            <person name="Blye J."/>
            <person name="Boguslavskiy L."/>
            <person name="Bonnet C."/>
            <person name="Boukhgalter B."/>
            <person name="Bourzgui I."/>
            <person name="Brown A."/>
            <person name="Cahill P."/>
            <person name="Channer S."/>
            <person name="Cheshatsang Y."/>
            <person name="Chuda L."/>
            <person name="Citroen M."/>
            <person name="Collymore A."/>
            <person name="Cooke P."/>
            <person name="Costello M."/>
            <person name="D'Aco K."/>
            <person name="Daza R."/>
            <person name="De Haan G."/>
            <person name="DeGray S."/>
            <person name="DeMaso C."/>
            <person name="Dhargay N."/>
            <person name="Dooley K."/>
            <person name="Dooley E."/>
            <person name="Doricent M."/>
            <person name="Dorje P."/>
            <person name="Dorjee K."/>
            <person name="Dupes A."/>
            <person name="Elong R."/>
            <person name="Falk J."/>
            <person name="Farina A."/>
            <person name="Faro S."/>
            <person name="Ferguson D."/>
            <person name="Fisher S."/>
            <person name="Foley C.D."/>
            <person name="Franke A."/>
            <person name="Friedrich D."/>
            <person name="Gadbois L."/>
            <person name="Gearin G."/>
            <person name="Gearin C.R."/>
            <person name="Giannoukos G."/>
            <person name="Goode T."/>
            <person name="Graham J."/>
            <person name="Grandbois E."/>
            <person name="Grewal S."/>
            <person name="Gyaltsen K."/>
            <person name="Hafez N."/>
            <person name="Hagos B."/>
            <person name="Hall J."/>
            <person name="Henson C."/>
            <person name="Hollinger A."/>
            <person name="Honan T."/>
            <person name="Huard M.D."/>
            <person name="Hughes L."/>
            <person name="Hurhula B."/>
            <person name="Husby M.E."/>
            <person name="Kamat A."/>
            <person name="Kanga B."/>
            <person name="Kashin S."/>
            <person name="Khazanovich D."/>
            <person name="Kisner P."/>
            <person name="Lance K."/>
            <person name="Lara M."/>
            <person name="Lee W."/>
            <person name="Lennon N."/>
            <person name="Letendre F."/>
            <person name="LeVine R."/>
            <person name="Lipovsky A."/>
            <person name="Liu X."/>
            <person name="Liu J."/>
            <person name="Liu S."/>
            <person name="Lokyitsang T."/>
            <person name="Lokyitsang Y."/>
            <person name="Lubonja R."/>
            <person name="Lui A."/>
            <person name="MacDonald P."/>
            <person name="Magnisalis V."/>
            <person name="Maru K."/>
            <person name="Matthews C."/>
            <person name="McCusker W."/>
            <person name="McDonough S."/>
            <person name="Mehta T."/>
            <person name="Meldrim J."/>
            <person name="Meneus L."/>
            <person name="Mihai O."/>
            <person name="Mihalev A."/>
            <person name="Mihova T."/>
            <person name="Mittelman R."/>
            <person name="Mlenga V."/>
            <person name="Montmayeur A."/>
            <person name="Mulrain L."/>
            <person name="Navidi A."/>
            <person name="Naylor J."/>
            <person name="Negash T."/>
            <person name="Nguyen T."/>
            <person name="Nguyen N."/>
            <person name="Nicol R."/>
            <person name="Norbu C."/>
            <person name="Norbu N."/>
            <person name="Novod N."/>
            <person name="O'Neill B."/>
            <person name="Osman S."/>
            <person name="Markiewicz E."/>
            <person name="Oyono O.L."/>
            <person name="Patti C."/>
            <person name="Phunkhang P."/>
            <person name="Pierre F."/>
            <person name="Priest M."/>
            <person name="Raghuraman S."/>
            <person name="Rege F."/>
            <person name="Reyes R."/>
            <person name="Rise C."/>
            <person name="Rogov P."/>
            <person name="Ross K."/>
            <person name="Ryan E."/>
            <person name="Settipalli S."/>
            <person name="Shea T."/>
            <person name="Sherpa N."/>
            <person name="Shi L."/>
            <person name="Shih D."/>
            <person name="Sparrow T."/>
            <person name="Spaulding J."/>
            <person name="Stalker J."/>
            <person name="Stange-Thomann N."/>
            <person name="Stavropoulos S."/>
            <person name="Stone C."/>
            <person name="Strader C."/>
            <person name="Tesfaye S."/>
            <person name="Thomson T."/>
            <person name="Thoulutsang Y."/>
            <person name="Thoulutsang D."/>
            <person name="Topham K."/>
            <person name="Topping I."/>
            <person name="Tsamla T."/>
            <person name="Vassiliev H."/>
            <person name="Vo A."/>
            <person name="Wangchuk T."/>
            <person name="Wangdi T."/>
            <person name="Weiand M."/>
            <person name="Wilkinson J."/>
            <person name="Wilson A."/>
            <person name="Yadav S."/>
            <person name="Young G."/>
            <person name="Yu Q."/>
            <person name="Zembek L."/>
            <person name="Zhong D."/>
            <person name="Zimmer A."/>
            <person name="Zwirko Z."/>
            <person name="Jaffe D.B."/>
            <person name="Alvarez P."/>
            <person name="Brockman W."/>
            <person name="Butler J."/>
            <person name="Chin C."/>
            <person name="Gnerre S."/>
            <person name="Grabherr M."/>
            <person name="Kleber M."/>
            <person name="Mauceli E."/>
            <person name="MacCallum I."/>
        </authorList>
    </citation>
    <scope>NUCLEOTIDE SEQUENCE [LARGE SCALE GENOMIC DNA]</scope>
    <source>
        <strain evidence="2">white501</strain>
    </source>
</reference>
<organism evidence="1 2">
    <name type="scientific">Drosophila simulans</name>
    <name type="common">Fruit fly</name>
    <dbReference type="NCBI Taxonomy" id="7240"/>
    <lineage>
        <taxon>Eukaryota</taxon>
        <taxon>Metazoa</taxon>
        <taxon>Ecdysozoa</taxon>
        <taxon>Arthropoda</taxon>
        <taxon>Hexapoda</taxon>
        <taxon>Insecta</taxon>
        <taxon>Pterygota</taxon>
        <taxon>Neoptera</taxon>
        <taxon>Endopterygota</taxon>
        <taxon>Diptera</taxon>
        <taxon>Brachycera</taxon>
        <taxon>Muscomorpha</taxon>
        <taxon>Ephydroidea</taxon>
        <taxon>Drosophilidae</taxon>
        <taxon>Drosophila</taxon>
        <taxon>Sophophora</taxon>
    </lineage>
</organism>
<gene>
    <name evidence="1" type="primary">Dsim\GD18501</name>
    <name evidence="1" type="ORF">Dsim_GD18501</name>
</gene>
<accession>B4QZ96</accession>
<dbReference type="EMBL" id="CM000364">
    <property type="protein sequence ID" value="EDX13832.1"/>
    <property type="molecule type" value="Genomic_DNA"/>
</dbReference>
<dbReference type="AlphaFoldDB" id="B4QZ96"/>